<dbReference type="GeneID" id="71989710"/>
<dbReference type="RefSeq" id="XP_047764707.1">
    <property type="nucleotide sequence ID" value="XM_047908980.1"/>
</dbReference>
<organism evidence="1 2">
    <name type="scientific">Passalora fulva</name>
    <name type="common">Tomato leaf mold</name>
    <name type="synonym">Cladosporium fulvum</name>
    <dbReference type="NCBI Taxonomy" id="5499"/>
    <lineage>
        <taxon>Eukaryota</taxon>
        <taxon>Fungi</taxon>
        <taxon>Dikarya</taxon>
        <taxon>Ascomycota</taxon>
        <taxon>Pezizomycotina</taxon>
        <taxon>Dothideomycetes</taxon>
        <taxon>Dothideomycetidae</taxon>
        <taxon>Mycosphaerellales</taxon>
        <taxon>Mycosphaerellaceae</taxon>
        <taxon>Fulvia</taxon>
    </lineage>
</organism>
<evidence type="ECO:0000313" key="1">
    <source>
        <dbReference type="EMBL" id="UJO20341.1"/>
    </source>
</evidence>
<dbReference type="KEGG" id="ffu:CLAFUR5_09832"/>
<dbReference type="PANTHER" id="PTHR42085:SF1">
    <property type="entry name" value="F-BOX DOMAIN-CONTAINING PROTEIN"/>
    <property type="match status" value="1"/>
</dbReference>
<accession>A0A9Q8PDB6</accession>
<dbReference type="PANTHER" id="PTHR42085">
    <property type="entry name" value="F-BOX DOMAIN-CONTAINING PROTEIN"/>
    <property type="match status" value="1"/>
</dbReference>
<proteinExistence type="predicted"/>
<name>A0A9Q8PDB6_PASFU</name>
<dbReference type="Proteomes" id="UP000756132">
    <property type="component" value="Chromosome 7"/>
</dbReference>
<dbReference type="AlphaFoldDB" id="A0A9Q8PDB6"/>
<dbReference type="EMBL" id="CP090169">
    <property type="protein sequence ID" value="UJO20341.1"/>
    <property type="molecule type" value="Genomic_DNA"/>
</dbReference>
<evidence type="ECO:0000313" key="2">
    <source>
        <dbReference type="Proteomes" id="UP000756132"/>
    </source>
</evidence>
<sequence length="203" mass="22801">MMAASSRLLQLPAELRNAIYELAFTTKHDLDEKVDLLAAKPPDGKALLATCRQVYNEACELYKTKYREFWTTSSFVVTVNGVPVRNQVASPKTADIENISTLEVVLGSFGHSDIRQRFNIYTLVDKRGGWCVDGRDYIWAGYGAGGRLVCRRAFTKEELSYLCSQAARKLSFSKRLWDTFGVPEAVSETDKEYRPAIKGARDA</sequence>
<reference evidence="1" key="2">
    <citation type="journal article" date="2022" name="Microb. Genom.">
        <title>A chromosome-scale genome assembly of the tomato pathogen Cladosporium fulvum reveals a compartmentalized genome architecture and the presence of a dispensable chromosome.</title>
        <authorList>
            <person name="Zaccaron A.Z."/>
            <person name="Chen L.H."/>
            <person name="Samaras A."/>
            <person name="Stergiopoulos I."/>
        </authorList>
    </citation>
    <scope>NUCLEOTIDE SEQUENCE</scope>
    <source>
        <strain evidence="1">Race5_Kim</strain>
    </source>
</reference>
<keyword evidence="2" id="KW-1185">Reference proteome</keyword>
<protein>
    <recommendedName>
        <fullName evidence="3">F-box domain-containing protein</fullName>
    </recommendedName>
</protein>
<dbReference type="OrthoDB" id="3650757at2759"/>
<evidence type="ECO:0008006" key="3">
    <source>
        <dbReference type="Google" id="ProtNLM"/>
    </source>
</evidence>
<gene>
    <name evidence="1" type="ORF">CLAFUR5_09832</name>
</gene>
<dbReference type="InterPro" id="IPR038883">
    <property type="entry name" value="AN11006-like"/>
</dbReference>
<reference evidence="1" key="1">
    <citation type="submission" date="2021-12" db="EMBL/GenBank/DDBJ databases">
        <authorList>
            <person name="Zaccaron A."/>
            <person name="Stergiopoulos I."/>
        </authorList>
    </citation>
    <scope>NUCLEOTIDE SEQUENCE</scope>
    <source>
        <strain evidence="1">Race5_Kim</strain>
    </source>
</reference>